<evidence type="ECO:0000313" key="12">
    <source>
        <dbReference type="EMBL" id="OAV92717.1"/>
    </source>
</evidence>
<feature type="transmembrane region" description="Helical" evidence="10">
    <location>
        <begin position="183"/>
        <end position="202"/>
    </location>
</feature>
<evidence type="ECO:0000256" key="10">
    <source>
        <dbReference type="RuleBase" id="RU363073"/>
    </source>
</evidence>
<dbReference type="VEuPathDB" id="FungiDB:PTTG_27553"/>
<evidence type="ECO:0000256" key="3">
    <source>
        <dbReference type="ARBA" id="ARBA00022448"/>
    </source>
</evidence>
<feature type="transmembrane region" description="Helical" evidence="10">
    <location>
        <begin position="152"/>
        <end position="171"/>
    </location>
</feature>
<dbReference type="EMBL" id="ADAS02000060">
    <property type="protein sequence ID" value="OAV92717.1"/>
    <property type="molecule type" value="Genomic_DNA"/>
</dbReference>
<keyword evidence="7 10" id="KW-1133">Transmembrane helix</keyword>
<comment type="function">
    <text evidence="10">Vacuolar effluxer which mediate the efflux of amino acids resulting from autophagic degradation. The release of autophagic amino acids allows the maintenance of protein synthesis and viability during nitrogen starvation.</text>
</comment>
<feature type="region of interest" description="Disordered" evidence="11">
    <location>
        <begin position="1"/>
        <end position="50"/>
    </location>
</feature>
<keyword evidence="3 10" id="KW-0813">Transport</keyword>
<evidence type="ECO:0000313" key="13">
    <source>
        <dbReference type="EnsemblFungi" id="PTTG_27553-t43_1-p1"/>
    </source>
</evidence>
<gene>
    <name evidence="12" type="ORF">PTTG_27553</name>
</gene>
<feature type="transmembrane region" description="Helical" evidence="10">
    <location>
        <begin position="399"/>
        <end position="418"/>
    </location>
</feature>
<accession>A0A180GIW7</accession>
<keyword evidence="14" id="KW-1185">Reference proteome</keyword>
<dbReference type="GO" id="GO:0006914">
    <property type="term" value="P:autophagy"/>
    <property type="evidence" value="ECO:0007669"/>
    <property type="project" value="UniProtKB-KW"/>
</dbReference>
<dbReference type="InterPro" id="IPR024671">
    <property type="entry name" value="Atg22-like"/>
</dbReference>
<feature type="transmembrane region" description="Helical" evidence="10">
    <location>
        <begin position="439"/>
        <end position="457"/>
    </location>
</feature>
<evidence type="ECO:0000256" key="9">
    <source>
        <dbReference type="ARBA" id="ARBA00023136"/>
    </source>
</evidence>
<name>A0A180GIW7_PUCT1</name>
<evidence type="ECO:0000256" key="5">
    <source>
        <dbReference type="ARBA" id="ARBA00022692"/>
    </source>
</evidence>
<reference evidence="12" key="2">
    <citation type="submission" date="2016-05" db="EMBL/GenBank/DDBJ databases">
        <title>Comparative analysis highlights variable genome content of wheat rusts and divergence of the mating loci.</title>
        <authorList>
            <person name="Cuomo C.A."/>
            <person name="Bakkeren G."/>
            <person name="Szabo L."/>
            <person name="Khalil H."/>
            <person name="Joly D."/>
            <person name="Goldberg J."/>
            <person name="Young S."/>
            <person name="Zeng Q."/>
            <person name="Fellers J."/>
        </authorList>
    </citation>
    <scope>NUCLEOTIDE SEQUENCE [LARGE SCALE GENOMIC DNA]</scope>
    <source>
        <strain evidence="12">1-1 BBBD Race 1</strain>
    </source>
</reference>
<evidence type="ECO:0000256" key="8">
    <source>
        <dbReference type="ARBA" id="ARBA00023006"/>
    </source>
</evidence>
<evidence type="ECO:0000256" key="4">
    <source>
        <dbReference type="ARBA" id="ARBA00022554"/>
    </source>
</evidence>
<comment type="similarity">
    <text evidence="2 10">Belongs to the ATG22 family.</text>
</comment>
<dbReference type="InterPro" id="IPR044738">
    <property type="entry name" value="Atg22"/>
</dbReference>
<dbReference type="InterPro" id="IPR036259">
    <property type="entry name" value="MFS_trans_sf"/>
</dbReference>
<keyword evidence="8 10" id="KW-0072">Autophagy</keyword>
<dbReference type="OrthoDB" id="192733at2759"/>
<dbReference type="PANTHER" id="PTHR23519">
    <property type="entry name" value="AUTOPHAGY-RELATED PROTEIN 22"/>
    <property type="match status" value="1"/>
</dbReference>
<proteinExistence type="inferred from homology"/>
<sequence>MEPKQPPAVAFQLPPIDTALSPNSSAPRDSSPAESLSDHTSNHSERTLFNPERVSVRSTSGNQHVWGFYCYSIASEIYAIVSTTLFLPIVLEQFARDNARVYPDYIKPCPGSRGSSWEKKATPGSGESRDVPEAGAICKTRILGGWVNTSVFPLYISSLTIALLAFLIISMSSPADDANMRKFLLIALAGCGSLTASMFFFLESSSPIWPLAGVLSLVSNVCLGGSAVCLNSLLSGISKEKAAEIGQKEGTIEALDEREYKALVSQCTSQISSRGVAYGFGSGILALVVCLLGVIHRKGDLASLRWAIGGSALCWGLLTIPAGLWIPPRSFSPRRGFSNPFKPIKSCKEMCRMLKGSRNIFQTIKFLLAWALLSNGYSTMTSTAILYAKTYLKMESTKLIVIGIVTPSMGILGALVFTPLQKHLHFFAGVDSNLRVLKLIVLPTCALPLYISTSVLFGMDALSSERDMFLVAGFFGLFYGGFQSYSRAVYTELLPPGQEARWNSLFSLTAKASSCSGPLIVGIITEMTHDMRYGFLFMLVLFASALLILQTIDMEAGRVDAENYGVEHWVDEQPKHFVLCDKLEDDPTCD</sequence>
<evidence type="ECO:0000256" key="7">
    <source>
        <dbReference type="ARBA" id="ARBA00022989"/>
    </source>
</evidence>
<dbReference type="EnsemblFungi" id="PTTG_27553-t43_1">
    <property type="protein sequence ID" value="PTTG_27553-t43_1-p1"/>
    <property type="gene ID" value="PTTG_27553"/>
</dbReference>
<feature type="transmembrane region" description="Helical" evidence="10">
    <location>
        <begin position="307"/>
        <end position="326"/>
    </location>
</feature>
<dbReference type="GO" id="GO:0005774">
    <property type="term" value="C:vacuolar membrane"/>
    <property type="evidence" value="ECO:0007669"/>
    <property type="project" value="UniProtKB-SubCell"/>
</dbReference>
<evidence type="ECO:0000256" key="1">
    <source>
        <dbReference type="ARBA" id="ARBA00004128"/>
    </source>
</evidence>
<feature type="compositionally biased region" description="Polar residues" evidence="11">
    <location>
        <begin position="20"/>
        <end position="34"/>
    </location>
</feature>
<keyword evidence="4 10" id="KW-0926">Vacuole</keyword>
<comment type="subcellular location">
    <subcellularLocation>
        <location evidence="1 10">Vacuole membrane</location>
        <topology evidence="1 10">Multi-pass membrane protein</topology>
    </subcellularLocation>
</comment>
<dbReference type="InterPro" id="IPR050495">
    <property type="entry name" value="ATG22/LtaA_families"/>
</dbReference>
<dbReference type="PANTHER" id="PTHR23519:SF1">
    <property type="entry name" value="AUTOPHAGY-RELATED PROTEIN 22"/>
    <property type="match status" value="1"/>
</dbReference>
<feature type="transmembrane region" description="Helical" evidence="10">
    <location>
        <begin position="66"/>
        <end position="91"/>
    </location>
</feature>
<dbReference type="Gene3D" id="1.20.1250.20">
    <property type="entry name" value="MFS general substrate transporter like domains"/>
    <property type="match status" value="1"/>
</dbReference>
<keyword evidence="5 10" id="KW-0812">Transmembrane</keyword>
<evidence type="ECO:0000256" key="2">
    <source>
        <dbReference type="ARBA" id="ARBA00006978"/>
    </source>
</evidence>
<evidence type="ECO:0000256" key="11">
    <source>
        <dbReference type="SAM" id="MobiDB-lite"/>
    </source>
</evidence>
<feature type="transmembrane region" description="Helical" evidence="10">
    <location>
        <begin position="531"/>
        <end position="549"/>
    </location>
</feature>
<dbReference type="CDD" id="cd17483">
    <property type="entry name" value="MFS_Atg22_like"/>
    <property type="match status" value="1"/>
</dbReference>
<dbReference type="SUPFAM" id="SSF103473">
    <property type="entry name" value="MFS general substrate transporter"/>
    <property type="match status" value="1"/>
</dbReference>
<dbReference type="Proteomes" id="UP000005240">
    <property type="component" value="Unassembled WGS sequence"/>
</dbReference>
<dbReference type="STRING" id="630390.A0A180GIW7"/>
<keyword evidence="9 10" id="KW-0472">Membrane</keyword>
<reference evidence="13" key="4">
    <citation type="submission" date="2025-05" db="UniProtKB">
        <authorList>
            <consortium name="EnsemblFungi"/>
        </authorList>
    </citation>
    <scope>IDENTIFICATION</scope>
    <source>
        <strain evidence="13">isolate 1-1 / race 1 (BBBD)</strain>
    </source>
</reference>
<keyword evidence="6 10" id="KW-0029">Amino-acid transport</keyword>
<dbReference type="AlphaFoldDB" id="A0A180GIW7"/>
<reference evidence="13 14" key="3">
    <citation type="journal article" date="2017" name="G3 (Bethesda)">
        <title>Comparative analysis highlights variable genome content of wheat rusts and divergence of the mating loci.</title>
        <authorList>
            <person name="Cuomo C.A."/>
            <person name="Bakkeren G."/>
            <person name="Khalil H.B."/>
            <person name="Panwar V."/>
            <person name="Joly D."/>
            <person name="Linning R."/>
            <person name="Sakthikumar S."/>
            <person name="Song X."/>
            <person name="Adiconis X."/>
            <person name="Fan L."/>
            <person name="Goldberg J.M."/>
            <person name="Levin J.Z."/>
            <person name="Young S."/>
            <person name="Zeng Q."/>
            <person name="Anikster Y."/>
            <person name="Bruce M."/>
            <person name="Wang M."/>
            <person name="Yin C."/>
            <person name="McCallum B."/>
            <person name="Szabo L.J."/>
            <person name="Hulbert S."/>
            <person name="Chen X."/>
            <person name="Fellers J.P."/>
        </authorList>
    </citation>
    <scope>NUCLEOTIDE SEQUENCE</scope>
    <source>
        <strain evidence="13">isolate 1-1 / race 1 (BBBD)</strain>
        <strain evidence="14">Isolate 1-1 / race 1 (BBBD)</strain>
    </source>
</reference>
<evidence type="ECO:0000313" key="14">
    <source>
        <dbReference type="Proteomes" id="UP000005240"/>
    </source>
</evidence>
<feature type="compositionally biased region" description="Basic and acidic residues" evidence="11">
    <location>
        <begin position="36"/>
        <end position="46"/>
    </location>
</feature>
<protein>
    <recommendedName>
        <fullName evidence="10">Autophagy-related protein</fullName>
    </recommendedName>
</protein>
<feature type="transmembrane region" description="Helical" evidence="10">
    <location>
        <begin position="275"/>
        <end position="295"/>
    </location>
</feature>
<reference evidence="12" key="1">
    <citation type="submission" date="2009-11" db="EMBL/GenBank/DDBJ databases">
        <authorList>
            <consortium name="The Broad Institute Genome Sequencing Platform"/>
            <person name="Ward D."/>
            <person name="Feldgarden M."/>
            <person name="Earl A."/>
            <person name="Young S.K."/>
            <person name="Zeng Q."/>
            <person name="Koehrsen M."/>
            <person name="Alvarado L."/>
            <person name="Berlin A."/>
            <person name="Bochicchio J."/>
            <person name="Borenstein D."/>
            <person name="Chapman S.B."/>
            <person name="Chen Z."/>
            <person name="Engels R."/>
            <person name="Freedman E."/>
            <person name="Gellesch M."/>
            <person name="Goldberg J."/>
            <person name="Griggs A."/>
            <person name="Gujja S."/>
            <person name="Heilman E."/>
            <person name="Heiman D."/>
            <person name="Hepburn T."/>
            <person name="Howarth C."/>
            <person name="Jen D."/>
            <person name="Larson L."/>
            <person name="Lewis B."/>
            <person name="Mehta T."/>
            <person name="Park D."/>
            <person name="Pearson M."/>
            <person name="Roberts A."/>
            <person name="Saif S."/>
            <person name="Shea T."/>
            <person name="Shenoy N."/>
            <person name="Sisk P."/>
            <person name="Stolte C."/>
            <person name="Sykes S."/>
            <person name="Thomson T."/>
            <person name="Walk T."/>
            <person name="White J."/>
            <person name="Yandava C."/>
            <person name="Izard J."/>
            <person name="Baranova O.V."/>
            <person name="Blanton J.M."/>
            <person name="Tanner A.C."/>
            <person name="Dewhirst F.E."/>
            <person name="Haas B."/>
            <person name="Nusbaum C."/>
            <person name="Birren B."/>
        </authorList>
    </citation>
    <scope>NUCLEOTIDE SEQUENCE [LARGE SCALE GENOMIC DNA]</scope>
    <source>
        <strain evidence="12">1-1 BBBD Race 1</strain>
    </source>
</reference>
<dbReference type="GO" id="GO:0032974">
    <property type="term" value="P:amino acid transmembrane export from vacuole"/>
    <property type="evidence" value="ECO:0007669"/>
    <property type="project" value="InterPro"/>
</dbReference>
<comment type="caution">
    <text evidence="10">Lacks conserved residue(s) required for the propagation of feature annotation.</text>
</comment>
<dbReference type="Pfam" id="PF11700">
    <property type="entry name" value="ATG22"/>
    <property type="match status" value="1"/>
</dbReference>
<organism evidence="12">
    <name type="scientific">Puccinia triticina (isolate 1-1 / race 1 (BBBD))</name>
    <name type="common">Brown leaf rust fungus</name>
    <dbReference type="NCBI Taxonomy" id="630390"/>
    <lineage>
        <taxon>Eukaryota</taxon>
        <taxon>Fungi</taxon>
        <taxon>Dikarya</taxon>
        <taxon>Basidiomycota</taxon>
        <taxon>Pucciniomycotina</taxon>
        <taxon>Pucciniomycetes</taxon>
        <taxon>Pucciniales</taxon>
        <taxon>Pucciniaceae</taxon>
        <taxon>Puccinia</taxon>
    </lineage>
</organism>
<evidence type="ECO:0000256" key="6">
    <source>
        <dbReference type="ARBA" id="ARBA00022970"/>
    </source>
</evidence>
<feature type="transmembrane region" description="Helical" evidence="10">
    <location>
        <begin position="208"/>
        <end position="234"/>
    </location>
</feature>